<dbReference type="KEGG" id="vg:6372683"/>
<evidence type="ECO:0000313" key="1">
    <source>
        <dbReference type="EMBL" id="ABY63143.1"/>
    </source>
</evidence>
<accession>B3FJH8</accession>
<gene>
    <name evidence="1" type="ORF">201phi2-1p318</name>
</gene>
<proteinExistence type="predicted"/>
<dbReference type="RefSeq" id="YP_001957039.1">
    <property type="nucleotide sequence ID" value="NC_010821.1"/>
</dbReference>
<protein>
    <submittedName>
        <fullName evidence="1">Uncharacterized protein</fullName>
    </submittedName>
</protein>
<dbReference type="EMBL" id="EU197055">
    <property type="protein sequence ID" value="ABY63143.1"/>
    <property type="molecule type" value="Genomic_DNA"/>
</dbReference>
<name>B3FJH8_BP201</name>
<sequence length="171" mass="19889">MSNMDRIAKFARRLETSISTGGCPIDKLFMTACLVHSNYHIVEMDPEVNAKVVQADVAYKLVVEVTMCIARPEHESKWRWEPNKYDSGVLLFYHYDFDALLAYVADYLEAHHDTMVPAYMVNKATETRRAYFVKCLKHAPIGRVKHITDDPDYLSEYKVYFDELKNPLEED</sequence>
<dbReference type="Proteomes" id="UP000002421">
    <property type="component" value="Segment"/>
</dbReference>
<reference evidence="1 2" key="1">
    <citation type="journal article" date="2008" name="Virology">
        <title>Characterization of Pseudomonas chlororaphis myovirus 201varphi2-1 via genomic sequencing, mass spectrometry, and electron microscopy.</title>
        <authorList>
            <person name="Thomas J.A."/>
            <person name="Rolando M.R."/>
            <person name="Carroll C.A."/>
            <person name="Shen P.S."/>
            <person name="Belnap D.M."/>
            <person name="Weintraub S.T."/>
            <person name="Serwer P."/>
            <person name="Hardies S.C."/>
        </authorList>
    </citation>
    <scope>NUCLEOTIDE SEQUENCE</scope>
</reference>
<keyword evidence="2" id="KW-1185">Reference proteome</keyword>
<evidence type="ECO:0000313" key="2">
    <source>
        <dbReference type="Proteomes" id="UP000002421"/>
    </source>
</evidence>
<organism evidence="1 2">
    <name type="scientific">Pseudomonas phage 201phi2-1</name>
    <name type="common">Pseudomonas chlororaphis phage 201phi2-1</name>
    <dbReference type="NCBI Taxonomy" id="198110"/>
    <lineage>
        <taxon>Viruses</taxon>
        <taxon>Duplodnaviria</taxon>
        <taxon>Heunggongvirae</taxon>
        <taxon>Uroviricota</taxon>
        <taxon>Caudoviricetes</taxon>
        <taxon>Chimalliviridae</taxon>
        <taxon>Serwervirus</taxon>
        <taxon>Serwervirus 201phi21</taxon>
    </lineage>
</organism>
<organismHost>
    <name type="scientific">Pseudomonas chlororaphis</name>
    <dbReference type="NCBI Taxonomy" id="587753"/>
</organismHost>